<dbReference type="EMBL" id="CP096983">
    <property type="protein sequence ID" value="URZ09892.1"/>
    <property type="molecule type" value="Genomic_DNA"/>
</dbReference>
<dbReference type="InterPro" id="IPR057309">
    <property type="entry name" value="PcsB_CC"/>
</dbReference>
<sequence length="371" mass="41481">MHRKFLTSLVALSIMVSCSGNIVFASPLQDQYNKSLQQYQNALKSVQDMESQITALDNQIGELNESIKNTDEKINESKANIEITQKKIDKAKENITNEQQLYGDRLRAMYVNGTTTQYIEVILNSKNFSDFVSRLDAVKDIIKYDKGVINNFKAQQQEVEGQQKILVDQNNKLIVLQNDNHKKMDDLNNKKNTQNTLIAAAKAEEAKHSNEMQQIQKAIDDEKKKIQALNVSTDLQLKPIAKNVQNSSNNKALQSGDGLAIVKYAESFEGTPYLWGGTQPGGFDCSGLVQYVYGHFGIKLPRTTYEQVNEGQTVVGDLQPGDLIFFEPSDKGPDHVGIYAGDGYFIEAPHTGANVRLSPIRPYCAARRIIN</sequence>
<keyword evidence="3" id="KW-0732">Signal</keyword>
<dbReference type="InterPro" id="IPR000064">
    <property type="entry name" value="NLP_P60_dom"/>
</dbReference>
<dbReference type="SUPFAM" id="SSF54001">
    <property type="entry name" value="Cysteine proteinases"/>
    <property type="match status" value="1"/>
</dbReference>
<evidence type="ECO:0000256" key="2">
    <source>
        <dbReference type="ARBA" id="ARBA00022670"/>
    </source>
</evidence>
<evidence type="ECO:0000313" key="6">
    <source>
        <dbReference type="EMBL" id="URZ09892.1"/>
    </source>
</evidence>
<dbReference type="Pfam" id="PF00877">
    <property type="entry name" value="NLPC_P60"/>
    <property type="match status" value="1"/>
</dbReference>
<name>A0A1S8LPJ3_9CLOT</name>
<dbReference type="AlphaFoldDB" id="A0A1S8LPJ3"/>
<evidence type="ECO:0000256" key="4">
    <source>
        <dbReference type="ARBA" id="ARBA00022801"/>
    </source>
</evidence>
<evidence type="ECO:0000256" key="1">
    <source>
        <dbReference type="ARBA" id="ARBA00007074"/>
    </source>
</evidence>
<dbReference type="PANTHER" id="PTHR47053">
    <property type="entry name" value="MUREIN DD-ENDOPEPTIDASE MEPH-RELATED"/>
    <property type="match status" value="1"/>
</dbReference>
<dbReference type="PROSITE" id="PS51935">
    <property type="entry name" value="NLPC_P60"/>
    <property type="match status" value="1"/>
</dbReference>
<dbReference type="STRING" id="84029.CROST_01840"/>
<dbReference type="GO" id="GO:0006508">
    <property type="term" value="P:proteolysis"/>
    <property type="evidence" value="ECO:0007669"/>
    <property type="project" value="UniProtKB-KW"/>
</dbReference>
<organism evidence="6 7">
    <name type="scientific">Clostridium felsineum</name>
    <dbReference type="NCBI Taxonomy" id="36839"/>
    <lineage>
        <taxon>Bacteria</taxon>
        <taxon>Bacillati</taxon>
        <taxon>Bacillota</taxon>
        <taxon>Clostridia</taxon>
        <taxon>Eubacteriales</taxon>
        <taxon>Clostridiaceae</taxon>
        <taxon>Clostridium</taxon>
    </lineage>
</organism>
<reference evidence="6 7" key="1">
    <citation type="submission" date="2022-04" db="EMBL/GenBank/DDBJ databases">
        <title>Genome sequence of C. roseum typestrain.</title>
        <authorList>
            <person name="Poehlein A."/>
            <person name="Schoch T."/>
            <person name="Duerre P."/>
            <person name="Daniel R."/>
        </authorList>
    </citation>
    <scope>NUCLEOTIDE SEQUENCE [LARGE SCALE GENOMIC DNA]</scope>
    <source>
        <strain evidence="6 7">DSM 7320</strain>
    </source>
</reference>
<keyword evidence="2" id="KW-0645">Protease</keyword>
<proteinExistence type="inferred from homology"/>
<evidence type="ECO:0000256" key="3">
    <source>
        <dbReference type="ARBA" id="ARBA00022729"/>
    </source>
</evidence>
<evidence type="ECO:0000313" key="7">
    <source>
        <dbReference type="Proteomes" id="UP000190951"/>
    </source>
</evidence>
<dbReference type="GO" id="GO:0008234">
    <property type="term" value="F:cysteine-type peptidase activity"/>
    <property type="evidence" value="ECO:0007669"/>
    <property type="project" value="UniProtKB-KW"/>
</dbReference>
<dbReference type="RefSeq" id="WP_077835062.1">
    <property type="nucleotide sequence ID" value="NZ_CP096983.1"/>
</dbReference>
<dbReference type="Pfam" id="PF24568">
    <property type="entry name" value="CC_PcsB"/>
    <property type="match status" value="1"/>
</dbReference>
<keyword evidence="4" id="KW-0378">Hydrolase</keyword>
<keyword evidence="5" id="KW-0788">Thiol protease</keyword>
<keyword evidence="7" id="KW-1185">Reference proteome</keyword>
<dbReference type="PROSITE" id="PS51257">
    <property type="entry name" value="PROKAR_LIPOPROTEIN"/>
    <property type="match status" value="1"/>
</dbReference>
<comment type="similarity">
    <text evidence="1">Belongs to the peptidase C40 family.</text>
</comment>
<dbReference type="InterPro" id="IPR038765">
    <property type="entry name" value="Papain-like_cys_pep_sf"/>
</dbReference>
<dbReference type="Gene3D" id="6.10.250.3150">
    <property type="match status" value="1"/>
</dbReference>
<dbReference type="Gene3D" id="3.90.1720.10">
    <property type="entry name" value="endopeptidase domain like (from Nostoc punctiforme)"/>
    <property type="match status" value="1"/>
</dbReference>
<protein>
    <submittedName>
        <fullName evidence="6">Uncharacterized protein</fullName>
    </submittedName>
</protein>
<dbReference type="PANTHER" id="PTHR47053:SF1">
    <property type="entry name" value="MUREIN DD-ENDOPEPTIDASE MEPH-RELATED"/>
    <property type="match status" value="1"/>
</dbReference>
<dbReference type="Proteomes" id="UP000190951">
    <property type="component" value="Chromosome"/>
</dbReference>
<evidence type="ECO:0000256" key="5">
    <source>
        <dbReference type="ARBA" id="ARBA00022807"/>
    </source>
</evidence>
<dbReference type="InterPro" id="IPR051202">
    <property type="entry name" value="Peptidase_C40"/>
</dbReference>
<accession>A0A1S8LPJ3</accession>
<dbReference type="KEGG" id="crw:CROST_006000"/>
<gene>
    <name evidence="6" type="ORF">CROST_006000</name>
</gene>